<dbReference type="PROSITE" id="PS50943">
    <property type="entry name" value="HTH_CROC1"/>
    <property type="match status" value="1"/>
</dbReference>
<dbReference type="GO" id="GO:0003677">
    <property type="term" value="F:DNA binding"/>
    <property type="evidence" value="ECO:0007669"/>
    <property type="project" value="InterPro"/>
</dbReference>
<sequence>MNTNSFGNFIKEKRKDLKLSLRDAANLIGISHSYLSTLENGIDKRKNTPVKPTPEILKYISNAYKVSYDNLMELVGYIQPDTNVLSEKEKIDITKEAEKMIDNIDLIPTIEFCGTPADDEDKEYLKAAYEKFLSDVRVYNKKKYTPNKYKESK</sequence>
<dbReference type="RefSeq" id="WP_317049388.1">
    <property type="nucleotide sequence ID" value="NZ_CAMRXC010000217.1"/>
</dbReference>
<dbReference type="EMBL" id="CAMTCP010000228">
    <property type="protein sequence ID" value="CAI3602008.1"/>
    <property type="molecule type" value="Genomic_DNA"/>
</dbReference>
<dbReference type="Proteomes" id="UP001189143">
    <property type="component" value="Unassembled WGS sequence"/>
</dbReference>
<gene>
    <name evidence="2" type="ORF">CNEO2_310084</name>
</gene>
<dbReference type="Pfam" id="PF12844">
    <property type="entry name" value="HTH_19"/>
    <property type="match status" value="1"/>
</dbReference>
<evidence type="ECO:0000259" key="1">
    <source>
        <dbReference type="PROSITE" id="PS50943"/>
    </source>
</evidence>
<feature type="domain" description="HTH cro/C1-type" evidence="1">
    <location>
        <begin position="10"/>
        <end position="71"/>
    </location>
</feature>
<dbReference type="SMART" id="SM00530">
    <property type="entry name" value="HTH_XRE"/>
    <property type="match status" value="1"/>
</dbReference>
<dbReference type="InterPro" id="IPR010982">
    <property type="entry name" value="Lambda_DNA-bd_dom_sf"/>
</dbReference>
<dbReference type="InterPro" id="IPR001387">
    <property type="entry name" value="Cro/C1-type_HTH"/>
</dbReference>
<dbReference type="AlphaFoldDB" id="A0AAD2DFL9"/>
<dbReference type="Gene3D" id="1.10.260.40">
    <property type="entry name" value="lambda repressor-like DNA-binding domains"/>
    <property type="match status" value="1"/>
</dbReference>
<name>A0AAD2DFL9_9CLOT</name>
<reference evidence="2" key="1">
    <citation type="submission" date="2022-10" db="EMBL/GenBank/DDBJ databases">
        <authorList>
            <person name="Aires J."/>
            <person name="Mesa V."/>
        </authorList>
    </citation>
    <scope>NUCLEOTIDE SEQUENCE</scope>
    <source>
        <strain evidence="2">Clostridium neonatale JD116</strain>
    </source>
</reference>
<organism evidence="2 3">
    <name type="scientific">Clostridium neonatale</name>
    <dbReference type="NCBI Taxonomy" id="137838"/>
    <lineage>
        <taxon>Bacteria</taxon>
        <taxon>Bacillati</taxon>
        <taxon>Bacillota</taxon>
        <taxon>Clostridia</taxon>
        <taxon>Eubacteriales</taxon>
        <taxon>Clostridiaceae</taxon>
        <taxon>Clostridium</taxon>
    </lineage>
</organism>
<accession>A0AAD2DFL9</accession>
<evidence type="ECO:0000313" key="2">
    <source>
        <dbReference type="EMBL" id="CAI3602008.1"/>
    </source>
</evidence>
<dbReference type="SUPFAM" id="SSF47413">
    <property type="entry name" value="lambda repressor-like DNA-binding domains"/>
    <property type="match status" value="1"/>
</dbReference>
<evidence type="ECO:0000313" key="3">
    <source>
        <dbReference type="Proteomes" id="UP001189143"/>
    </source>
</evidence>
<dbReference type="CDD" id="cd00093">
    <property type="entry name" value="HTH_XRE"/>
    <property type="match status" value="1"/>
</dbReference>
<comment type="caution">
    <text evidence="2">The sequence shown here is derived from an EMBL/GenBank/DDBJ whole genome shotgun (WGS) entry which is preliminary data.</text>
</comment>
<protein>
    <submittedName>
        <fullName evidence="2">HTH-type transcriptional regulator, competence development regulator</fullName>
    </submittedName>
</protein>
<proteinExistence type="predicted"/>